<dbReference type="AlphaFoldDB" id="A0A7K3WM39"/>
<evidence type="ECO:0000256" key="1">
    <source>
        <dbReference type="SAM" id="SignalP"/>
    </source>
</evidence>
<proteinExistence type="predicted"/>
<protein>
    <recommendedName>
        <fullName evidence="4">DUF1795 domain-containing protein</fullName>
    </recommendedName>
</protein>
<dbReference type="Proteomes" id="UP000486602">
    <property type="component" value="Unassembled WGS sequence"/>
</dbReference>
<accession>A0A7K3WM39</accession>
<evidence type="ECO:0000313" key="2">
    <source>
        <dbReference type="EMBL" id="NEN22588.1"/>
    </source>
</evidence>
<reference evidence="2 3" key="1">
    <citation type="submission" date="2020-02" db="EMBL/GenBank/DDBJ databases">
        <title>Out from the shadows clarifying the taxonomy of the family Cryomorphaceae and related taxa by utilizing the GTDB taxonomic framework.</title>
        <authorList>
            <person name="Bowman J.P."/>
        </authorList>
    </citation>
    <scope>NUCLEOTIDE SEQUENCE [LARGE SCALE GENOMIC DNA]</scope>
    <source>
        <strain evidence="2 3">QSSC 1-22</strain>
    </source>
</reference>
<organism evidence="2 3">
    <name type="scientific">Cryomorpha ignava</name>
    <dbReference type="NCBI Taxonomy" id="101383"/>
    <lineage>
        <taxon>Bacteria</taxon>
        <taxon>Pseudomonadati</taxon>
        <taxon>Bacteroidota</taxon>
        <taxon>Flavobacteriia</taxon>
        <taxon>Flavobacteriales</taxon>
        <taxon>Cryomorphaceae</taxon>
        <taxon>Cryomorpha</taxon>
    </lineage>
</organism>
<sequence>MKSLSIFITASIIICGISTASAQNENSSGEKIIMHPIPKTEQNSIGMQMPLPHAWTLNNNAPDGQPIITAPGEIEVYAYPQPQEFLYANDSVTLKYYHDAMGTPTREAKGIDNIIENDIKPLAEKNGYKFLKQYPLKDIAMNIATFTATLYNPLNMNNLVQASGTEWTDKNGNMLLIVLQYTETGSATDILSWGYSAHSLQAPPNEFEAARDHFIYGLINLQYNPDDISAYNKAQSAEWNKSQGSYDEPYNQDKN</sequence>
<name>A0A7K3WM39_9FLAO</name>
<evidence type="ECO:0008006" key="4">
    <source>
        <dbReference type="Google" id="ProtNLM"/>
    </source>
</evidence>
<dbReference type="RefSeq" id="WP_163283316.1">
    <property type="nucleotide sequence ID" value="NZ_JAAGVY010000004.1"/>
</dbReference>
<feature type="signal peptide" evidence="1">
    <location>
        <begin position="1"/>
        <end position="22"/>
    </location>
</feature>
<gene>
    <name evidence="2" type="ORF">G3O08_03600</name>
</gene>
<feature type="chain" id="PRO_5029792667" description="DUF1795 domain-containing protein" evidence="1">
    <location>
        <begin position="23"/>
        <end position="255"/>
    </location>
</feature>
<keyword evidence="1" id="KW-0732">Signal</keyword>
<comment type="caution">
    <text evidence="2">The sequence shown here is derived from an EMBL/GenBank/DDBJ whole genome shotgun (WGS) entry which is preliminary data.</text>
</comment>
<keyword evidence="3" id="KW-1185">Reference proteome</keyword>
<evidence type="ECO:0000313" key="3">
    <source>
        <dbReference type="Proteomes" id="UP000486602"/>
    </source>
</evidence>
<dbReference type="EMBL" id="JAAGVY010000004">
    <property type="protein sequence ID" value="NEN22588.1"/>
    <property type="molecule type" value="Genomic_DNA"/>
</dbReference>